<evidence type="ECO:0000256" key="1">
    <source>
        <dbReference type="ARBA" id="ARBA00001947"/>
    </source>
</evidence>
<dbReference type="OrthoDB" id="9802991at2"/>
<dbReference type="InterPro" id="IPR036866">
    <property type="entry name" value="RibonucZ/Hydroxyglut_hydro"/>
</dbReference>
<gene>
    <name evidence="7" type="ORF">BOW53_03220</name>
</gene>
<dbReference type="AlphaFoldDB" id="A0A1T2L925"/>
<dbReference type="Gene3D" id="3.60.15.10">
    <property type="entry name" value="Ribonuclease Z/Hydroxyacylglutathione hydrolase-like"/>
    <property type="match status" value="1"/>
</dbReference>
<dbReference type="InterPro" id="IPR051453">
    <property type="entry name" value="MBL_Glyoxalase_II"/>
</dbReference>
<dbReference type="CDD" id="cd07737">
    <property type="entry name" value="YcbL-like_MBL-fold"/>
    <property type="match status" value="1"/>
</dbReference>
<dbReference type="PANTHER" id="PTHR46233:SF3">
    <property type="entry name" value="HYDROXYACYLGLUTATHIONE HYDROLASE GLOC"/>
    <property type="match status" value="1"/>
</dbReference>
<dbReference type="Pfam" id="PF00753">
    <property type="entry name" value="Lactamase_B"/>
    <property type="match status" value="1"/>
</dbReference>
<feature type="region of interest" description="Disordered" evidence="5">
    <location>
        <begin position="192"/>
        <end position="211"/>
    </location>
</feature>
<evidence type="ECO:0000256" key="3">
    <source>
        <dbReference type="ARBA" id="ARBA00022801"/>
    </source>
</evidence>
<dbReference type="EMBL" id="MPRL01000008">
    <property type="protein sequence ID" value="OOZ41534.1"/>
    <property type="molecule type" value="Genomic_DNA"/>
</dbReference>
<evidence type="ECO:0000256" key="2">
    <source>
        <dbReference type="ARBA" id="ARBA00022723"/>
    </source>
</evidence>
<proteinExistence type="predicted"/>
<dbReference type="InterPro" id="IPR001279">
    <property type="entry name" value="Metallo-B-lactamas"/>
</dbReference>
<keyword evidence="8" id="KW-1185">Reference proteome</keyword>
<dbReference type="GO" id="GO:0046872">
    <property type="term" value="F:metal ion binding"/>
    <property type="evidence" value="ECO:0007669"/>
    <property type="project" value="UniProtKB-KW"/>
</dbReference>
<reference evidence="7 8" key="1">
    <citation type="submission" date="2016-11" db="EMBL/GenBank/DDBJ databases">
        <title>Mixed transmission modes and dynamic genome evolution in an obligate animal-bacterial symbiosis.</title>
        <authorList>
            <person name="Russell S.L."/>
            <person name="Corbett-Detig R.B."/>
            <person name="Cavanaugh C.M."/>
        </authorList>
    </citation>
    <scope>NUCLEOTIDE SEQUENCE [LARGE SCALE GENOMIC DNA]</scope>
    <source>
        <strain evidence="7">Sveles-Q1</strain>
    </source>
</reference>
<dbReference type="PANTHER" id="PTHR46233">
    <property type="entry name" value="HYDROXYACYLGLUTATHIONE HYDROLASE GLOC"/>
    <property type="match status" value="1"/>
</dbReference>
<dbReference type="Proteomes" id="UP000191110">
    <property type="component" value="Unassembled WGS sequence"/>
</dbReference>
<dbReference type="SUPFAM" id="SSF56281">
    <property type="entry name" value="Metallo-hydrolase/oxidoreductase"/>
    <property type="match status" value="1"/>
</dbReference>
<organism evidence="7 8">
    <name type="scientific">Solemya pervernicosa gill symbiont</name>
    <dbReference type="NCBI Taxonomy" id="642797"/>
    <lineage>
        <taxon>Bacteria</taxon>
        <taxon>Pseudomonadati</taxon>
        <taxon>Pseudomonadota</taxon>
        <taxon>Gammaproteobacteria</taxon>
        <taxon>sulfur-oxidizing symbionts</taxon>
    </lineage>
</organism>
<keyword evidence="2" id="KW-0479">Metal-binding</keyword>
<comment type="caution">
    <text evidence="7">The sequence shown here is derived from an EMBL/GenBank/DDBJ whole genome shotgun (WGS) entry which is preliminary data.</text>
</comment>
<evidence type="ECO:0000259" key="6">
    <source>
        <dbReference type="SMART" id="SM00849"/>
    </source>
</evidence>
<evidence type="ECO:0000256" key="5">
    <source>
        <dbReference type="SAM" id="MobiDB-lite"/>
    </source>
</evidence>
<protein>
    <recommendedName>
        <fullName evidence="6">Metallo-beta-lactamase domain-containing protein</fullName>
    </recommendedName>
</protein>
<sequence>MLRYHSIPVTSFQQNCSLLWCDQSNKAALIDPGGEATRLLEAVGQAGVTLEGILLTHGHLDHVGAASEISALTGNAITGPHIGDEPLLNALQQQAEMFGLPSTEPFTPDRWLKDGEVVNVGSEPLQVIHAPGHSPGHVVFYHEPSQTAFVGDVLFRGSIGRSDLPGGDQHALIQSIQSRLFPLGDDVTIVPGHGPRSTLGEERRSNPYVGA</sequence>
<evidence type="ECO:0000313" key="7">
    <source>
        <dbReference type="EMBL" id="OOZ41534.1"/>
    </source>
</evidence>
<accession>A0A1T2L925</accession>
<name>A0A1T2L925_9GAMM</name>
<evidence type="ECO:0000256" key="4">
    <source>
        <dbReference type="ARBA" id="ARBA00022833"/>
    </source>
</evidence>
<keyword evidence="3" id="KW-0378">Hydrolase</keyword>
<dbReference type="GO" id="GO:0016787">
    <property type="term" value="F:hydrolase activity"/>
    <property type="evidence" value="ECO:0007669"/>
    <property type="project" value="UniProtKB-KW"/>
</dbReference>
<keyword evidence="4" id="KW-0862">Zinc</keyword>
<evidence type="ECO:0000313" key="8">
    <source>
        <dbReference type="Proteomes" id="UP000191110"/>
    </source>
</evidence>
<dbReference type="SMART" id="SM00849">
    <property type="entry name" value="Lactamase_B"/>
    <property type="match status" value="1"/>
</dbReference>
<comment type="cofactor">
    <cofactor evidence="1">
        <name>Zn(2+)</name>
        <dbReference type="ChEBI" id="CHEBI:29105"/>
    </cofactor>
</comment>
<dbReference type="RefSeq" id="WP_078482647.1">
    <property type="nucleotide sequence ID" value="NZ_MPRL01000008.1"/>
</dbReference>
<feature type="domain" description="Metallo-beta-lactamase" evidence="6">
    <location>
        <begin position="13"/>
        <end position="193"/>
    </location>
</feature>